<feature type="signal peptide" evidence="2">
    <location>
        <begin position="1"/>
        <end position="24"/>
    </location>
</feature>
<dbReference type="RefSeq" id="WP_230221119.1">
    <property type="nucleotide sequence ID" value="NZ_JAJKFT010000010.1"/>
</dbReference>
<organism evidence="3 4">
    <name type="scientific">Blastopirellula sediminis</name>
    <dbReference type="NCBI Taxonomy" id="2894196"/>
    <lineage>
        <taxon>Bacteria</taxon>
        <taxon>Pseudomonadati</taxon>
        <taxon>Planctomycetota</taxon>
        <taxon>Planctomycetia</taxon>
        <taxon>Pirellulales</taxon>
        <taxon>Pirellulaceae</taxon>
        <taxon>Blastopirellula</taxon>
    </lineage>
</organism>
<name>A0A9X1SKX3_9BACT</name>
<protein>
    <recommendedName>
        <fullName evidence="5">Carboxypeptidase regulatory-like domain-containing protein</fullName>
    </recommendedName>
</protein>
<comment type="caution">
    <text evidence="3">The sequence shown here is derived from an EMBL/GenBank/DDBJ whole genome shotgun (WGS) entry which is preliminary data.</text>
</comment>
<evidence type="ECO:0000256" key="1">
    <source>
        <dbReference type="SAM" id="MobiDB-lite"/>
    </source>
</evidence>
<proteinExistence type="predicted"/>
<evidence type="ECO:0000256" key="2">
    <source>
        <dbReference type="SAM" id="SignalP"/>
    </source>
</evidence>
<keyword evidence="4" id="KW-1185">Reference proteome</keyword>
<accession>A0A9X1SKX3</accession>
<dbReference type="PROSITE" id="PS51257">
    <property type="entry name" value="PROKAR_LIPOPROTEIN"/>
    <property type="match status" value="1"/>
</dbReference>
<dbReference type="AlphaFoldDB" id="A0A9X1SKX3"/>
<sequence length="145" mass="15173">MPFLCRSGAGPLTAALCVVALALAGCNSKSGGIVVTGDVQFDGQPLQNGLIHFEPMGGAGASAARRIDGGKYEFDANSNMKPGKYKVAIRATQPDSGLDADAAMNRGPQPPFVDPIPKKYSDKTELTVEVTEAGPNKFDFDLKSK</sequence>
<evidence type="ECO:0008006" key="5">
    <source>
        <dbReference type="Google" id="ProtNLM"/>
    </source>
</evidence>
<dbReference type="Proteomes" id="UP001139103">
    <property type="component" value="Unassembled WGS sequence"/>
</dbReference>
<reference evidence="3" key="1">
    <citation type="submission" date="2021-11" db="EMBL/GenBank/DDBJ databases">
        <title>Genome sequence.</title>
        <authorList>
            <person name="Sun Q."/>
        </authorList>
    </citation>
    <scope>NUCLEOTIDE SEQUENCE</scope>
    <source>
        <strain evidence="3">JC732</strain>
    </source>
</reference>
<feature type="region of interest" description="Disordered" evidence="1">
    <location>
        <begin position="97"/>
        <end position="117"/>
    </location>
</feature>
<feature type="chain" id="PRO_5040903856" description="Carboxypeptidase regulatory-like domain-containing protein" evidence="2">
    <location>
        <begin position="25"/>
        <end position="145"/>
    </location>
</feature>
<evidence type="ECO:0000313" key="4">
    <source>
        <dbReference type="Proteomes" id="UP001139103"/>
    </source>
</evidence>
<dbReference type="EMBL" id="JAJKFT010000010">
    <property type="protein sequence ID" value="MCC9630194.1"/>
    <property type="molecule type" value="Genomic_DNA"/>
</dbReference>
<gene>
    <name evidence="3" type="ORF">LOC68_17505</name>
</gene>
<evidence type="ECO:0000313" key="3">
    <source>
        <dbReference type="EMBL" id="MCC9630194.1"/>
    </source>
</evidence>
<keyword evidence="2" id="KW-0732">Signal</keyword>